<keyword evidence="2" id="KW-1185">Reference proteome</keyword>
<keyword evidence="1" id="KW-0012">Acyltransferase</keyword>
<accession>A0ACC1I279</accession>
<evidence type="ECO:0000313" key="2">
    <source>
        <dbReference type="Proteomes" id="UP001150581"/>
    </source>
</evidence>
<proteinExistence type="predicted"/>
<feature type="non-terminal residue" evidence="1">
    <location>
        <position position="165"/>
    </location>
</feature>
<dbReference type="EC" id="2.3.1.48" evidence="1"/>
<dbReference type="EMBL" id="JANBPG010002361">
    <property type="protein sequence ID" value="KAJ1886065.1"/>
    <property type="molecule type" value="Genomic_DNA"/>
</dbReference>
<reference evidence="1" key="1">
    <citation type="submission" date="2022-07" db="EMBL/GenBank/DDBJ databases">
        <title>Phylogenomic reconstructions and comparative analyses of Kickxellomycotina fungi.</title>
        <authorList>
            <person name="Reynolds N.K."/>
            <person name="Stajich J.E."/>
            <person name="Barry K."/>
            <person name="Grigoriev I.V."/>
            <person name="Crous P."/>
            <person name="Smith M.E."/>
        </authorList>
    </citation>
    <scope>NUCLEOTIDE SEQUENCE</scope>
    <source>
        <strain evidence="1">Benny 63K</strain>
    </source>
</reference>
<name>A0ACC1I279_9FUNG</name>
<protein>
    <submittedName>
        <fullName evidence="1">Histone acetyltransferase 1</fullName>
        <ecNumber evidence="1">2.3.1.48</ecNumber>
    </submittedName>
</protein>
<comment type="caution">
    <text evidence="1">The sequence shown here is derived from an EMBL/GenBank/DDBJ whole genome shotgun (WGS) entry which is preliminary data.</text>
</comment>
<sequence>MDGSLAATASQWTADTNAAVYIRLISADTADAVLKTLDTDPSAEPESESESDSESEDAGADVIQFHPAFTYAIYGEHERVFGYKNLRINLCYASGSLATFLWADHGKCITDMETSMAVSLKADDVITPLRAVLSENALCGSKEEFAAQVARDTAGFRPFGRKVHG</sequence>
<organism evidence="1 2">
    <name type="scientific">Kickxella alabastrina</name>
    <dbReference type="NCBI Taxonomy" id="61397"/>
    <lineage>
        <taxon>Eukaryota</taxon>
        <taxon>Fungi</taxon>
        <taxon>Fungi incertae sedis</taxon>
        <taxon>Zoopagomycota</taxon>
        <taxon>Kickxellomycotina</taxon>
        <taxon>Kickxellomycetes</taxon>
        <taxon>Kickxellales</taxon>
        <taxon>Kickxellaceae</taxon>
        <taxon>Kickxella</taxon>
    </lineage>
</organism>
<gene>
    <name evidence="1" type="primary">HAT1_1</name>
    <name evidence="1" type="ORF">LPJ66_009815</name>
</gene>
<dbReference type="Proteomes" id="UP001150581">
    <property type="component" value="Unassembled WGS sequence"/>
</dbReference>
<keyword evidence="1" id="KW-0808">Transferase</keyword>
<evidence type="ECO:0000313" key="1">
    <source>
        <dbReference type="EMBL" id="KAJ1886065.1"/>
    </source>
</evidence>